<organism evidence="2 3">
    <name type="scientific">Kitasatospora phosalacinea</name>
    <dbReference type="NCBI Taxonomy" id="2065"/>
    <lineage>
        <taxon>Bacteria</taxon>
        <taxon>Bacillati</taxon>
        <taxon>Actinomycetota</taxon>
        <taxon>Actinomycetes</taxon>
        <taxon>Kitasatosporales</taxon>
        <taxon>Streptomycetaceae</taxon>
        <taxon>Kitasatospora</taxon>
    </lineage>
</organism>
<comment type="caution">
    <text evidence="2">The sequence shown here is derived from an EMBL/GenBank/DDBJ whole genome shotgun (WGS) entry which is preliminary data.</text>
</comment>
<name>A0A9W6PQK1_9ACTN</name>
<evidence type="ECO:0000256" key="1">
    <source>
        <dbReference type="SAM" id="MobiDB-lite"/>
    </source>
</evidence>
<accession>A0A9W6PQK1</accession>
<dbReference type="EMBL" id="BSRX01000087">
    <property type="protein sequence ID" value="GLW59500.1"/>
    <property type="molecule type" value="Genomic_DNA"/>
</dbReference>
<feature type="compositionally biased region" description="Polar residues" evidence="1">
    <location>
        <begin position="114"/>
        <end position="128"/>
    </location>
</feature>
<dbReference type="Proteomes" id="UP001165143">
    <property type="component" value="Unassembled WGS sequence"/>
</dbReference>
<evidence type="ECO:0000313" key="2">
    <source>
        <dbReference type="EMBL" id="GLW59500.1"/>
    </source>
</evidence>
<gene>
    <name evidence="2" type="ORF">Kpho01_75100</name>
</gene>
<evidence type="ECO:0000313" key="3">
    <source>
        <dbReference type="Proteomes" id="UP001165143"/>
    </source>
</evidence>
<sequence>MVAAEQVDHGLGGARGVRHLAAVDGADAGTVGQRRRVGEPEARRPRSVRVLLLEYGFGGNGRTWSWSYGAEALSVAGDGPFGRLAEVVPQVPAVRTWTACGAPAVTPSAKNGARSRQTISTPGRSASQAAKLDVSRSGSRSTGRRVSASTSAVP</sequence>
<dbReference type="AlphaFoldDB" id="A0A9W6PQK1"/>
<protein>
    <submittedName>
        <fullName evidence="2">Uncharacterized protein</fullName>
    </submittedName>
</protein>
<reference evidence="2" key="1">
    <citation type="submission" date="2023-02" db="EMBL/GenBank/DDBJ databases">
        <title>Kitasatospora phosalacinea NBRC 14362.</title>
        <authorList>
            <person name="Ichikawa N."/>
            <person name="Sato H."/>
            <person name="Tonouchi N."/>
        </authorList>
    </citation>
    <scope>NUCLEOTIDE SEQUENCE</scope>
    <source>
        <strain evidence="2">NBRC 14362</strain>
    </source>
</reference>
<proteinExistence type="predicted"/>
<feature type="compositionally biased region" description="Low complexity" evidence="1">
    <location>
        <begin position="135"/>
        <end position="154"/>
    </location>
</feature>
<feature type="region of interest" description="Disordered" evidence="1">
    <location>
        <begin position="103"/>
        <end position="154"/>
    </location>
</feature>